<dbReference type="InterPro" id="IPR004929">
    <property type="entry name" value="I-spanin"/>
</dbReference>
<sequence length="166" mass="17872">MGAAAALALVLAAFWGTYQHGRSTKDAEWRAKSAEQANAFQREREAAAVAVIDWQSAEQVRRRALEERLQAKDKTHFKELHDAQQAQARLRDRLATSDLRLSVLLAAPGGCSGMPAASRTSGLVHGAARGELDPAAAQRIVAIAGDGDEGLIALKACQAYVRELRE</sequence>
<proteinExistence type="predicted"/>
<name>A0ABS2C026_9PSED</name>
<evidence type="ECO:0000313" key="2">
    <source>
        <dbReference type="Proteomes" id="UP000745663"/>
    </source>
</evidence>
<reference evidence="1 2" key="1">
    <citation type="submission" date="2020-08" db="EMBL/GenBank/DDBJ databases">
        <title>Description of novel Pseudomonas species.</title>
        <authorList>
            <person name="Duman M."/>
            <person name="Mulet M."/>
            <person name="Altun S."/>
            <person name="Saticioglu I.B."/>
            <person name="Lalucat J."/>
            <person name="Garcia-Valdes E."/>
        </authorList>
    </citation>
    <scope>NUCLEOTIDE SEQUENCE [LARGE SCALE GENOMIC DNA]</scope>
    <source>
        <strain evidence="1 2">P66</strain>
    </source>
</reference>
<protein>
    <submittedName>
        <fullName evidence="1">Lysis protein</fullName>
    </submittedName>
</protein>
<dbReference type="Pfam" id="PF03245">
    <property type="entry name" value="Phage_lysis"/>
    <property type="match status" value="1"/>
</dbReference>
<dbReference type="EMBL" id="JACOPV010000010">
    <property type="protein sequence ID" value="MBM5459209.1"/>
    <property type="molecule type" value="Genomic_DNA"/>
</dbReference>
<dbReference type="Proteomes" id="UP000745663">
    <property type="component" value="Unassembled WGS sequence"/>
</dbReference>
<evidence type="ECO:0000313" key="1">
    <source>
        <dbReference type="EMBL" id="MBM5459209.1"/>
    </source>
</evidence>
<comment type="caution">
    <text evidence="1">The sequence shown here is derived from an EMBL/GenBank/DDBJ whole genome shotgun (WGS) entry which is preliminary data.</text>
</comment>
<keyword evidence="2" id="KW-1185">Reference proteome</keyword>
<accession>A0ABS2C026</accession>
<organism evidence="1 2">
    <name type="scientific">Pseudomonas arcuscaelestis</name>
    <dbReference type="NCBI Taxonomy" id="2710591"/>
    <lineage>
        <taxon>Bacteria</taxon>
        <taxon>Pseudomonadati</taxon>
        <taxon>Pseudomonadota</taxon>
        <taxon>Gammaproteobacteria</taxon>
        <taxon>Pseudomonadales</taxon>
        <taxon>Pseudomonadaceae</taxon>
        <taxon>Pseudomonas</taxon>
    </lineage>
</organism>
<gene>
    <name evidence="1" type="ORF">H8F21_16705</name>
</gene>